<evidence type="ECO:0000256" key="2">
    <source>
        <dbReference type="SAM" id="MobiDB-lite"/>
    </source>
</evidence>
<dbReference type="Proteomes" id="UP000657574">
    <property type="component" value="Unassembled WGS sequence"/>
</dbReference>
<dbReference type="PROSITE" id="PS00397">
    <property type="entry name" value="RECOMBINASES_1"/>
    <property type="match status" value="1"/>
</dbReference>
<proteinExistence type="predicted"/>
<reference evidence="3" key="1">
    <citation type="journal article" date="2014" name="Int. J. Syst. Evol. Microbiol.">
        <title>Complete genome sequence of Corynebacterium casei LMG S-19264T (=DSM 44701T), isolated from a smear-ripened cheese.</title>
        <authorList>
            <consortium name="US DOE Joint Genome Institute (JGI-PGF)"/>
            <person name="Walter F."/>
            <person name="Albersmeier A."/>
            <person name="Kalinowski J."/>
            <person name="Ruckert C."/>
        </authorList>
    </citation>
    <scope>NUCLEOTIDE SEQUENCE</scope>
    <source>
        <strain evidence="3">JCM 3086</strain>
    </source>
</reference>
<sequence length="60" mass="6589">MIVSYVRVSSADQNTVRQLEALLSRSTIVVTEAGILSPGPPDRARHVSHQLSLPARELHQ</sequence>
<dbReference type="InterPro" id="IPR006118">
    <property type="entry name" value="Recombinase_CS"/>
</dbReference>
<dbReference type="EMBL" id="BMQA01000187">
    <property type="protein sequence ID" value="GGJ73514.1"/>
    <property type="molecule type" value="Genomic_DNA"/>
</dbReference>
<reference evidence="3" key="2">
    <citation type="submission" date="2020-09" db="EMBL/GenBank/DDBJ databases">
        <authorList>
            <person name="Sun Q."/>
            <person name="Ohkuma M."/>
        </authorList>
    </citation>
    <scope>NUCLEOTIDE SEQUENCE</scope>
    <source>
        <strain evidence="3">JCM 3086</strain>
    </source>
</reference>
<keyword evidence="4" id="KW-1185">Reference proteome</keyword>
<evidence type="ECO:0008006" key="5">
    <source>
        <dbReference type="Google" id="ProtNLM"/>
    </source>
</evidence>
<protein>
    <recommendedName>
        <fullName evidence="5">Resolvase/invertase-type recombinase catalytic domain-containing protein</fullName>
    </recommendedName>
</protein>
<name>A0A917UQ02_9ACTN</name>
<feature type="active site" description="O-(5'-phospho-DNA)-serine intermediate" evidence="1">
    <location>
        <position position="9"/>
    </location>
</feature>
<evidence type="ECO:0000313" key="4">
    <source>
        <dbReference type="Proteomes" id="UP000657574"/>
    </source>
</evidence>
<dbReference type="GO" id="GO:0000150">
    <property type="term" value="F:DNA strand exchange activity"/>
    <property type="evidence" value="ECO:0007669"/>
    <property type="project" value="InterPro"/>
</dbReference>
<gene>
    <name evidence="3" type="ORF">GCM10010121_100070</name>
</gene>
<accession>A0A917UQ02</accession>
<evidence type="ECO:0000313" key="3">
    <source>
        <dbReference type="EMBL" id="GGJ73514.1"/>
    </source>
</evidence>
<comment type="caution">
    <text evidence="3">The sequence shown here is derived from an EMBL/GenBank/DDBJ whole genome shotgun (WGS) entry which is preliminary data.</text>
</comment>
<evidence type="ECO:0000256" key="1">
    <source>
        <dbReference type="PROSITE-ProRule" id="PRU10137"/>
    </source>
</evidence>
<organism evidence="3 4">
    <name type="scientific">Streptomyces brasiliensis</name>
    <dbReference type="NCBI Taxonomy" id="1954"/>
    <lineage>
        <taxon>Bacteria</taxon>
        <taxon>Bacillati</taxon>
        <taxon>Actinomycetota</taxon>
        <taxon>Actinomycetes</taxon>
        <taxon>Kitasatosporales</taxon>
        <taxon>Streptomycetaceae</taxon>
        <taxon>Streptomyces</taxon>
    </lineage>
</organism>
<dbReference type="AlphaFoldDB" id="A0A917UQ02"/>
<feature type="region of interest" description="Disordered" evidence="2">
    <location>
        <begin position="39"/>
        <end position="60"/>
    </location>
</feature>